<feature type="non-terminal residue" evidence="1">
    <location>
        <position position="1"/>
    </location>
</feature>
<evidence type="ECO:0000313" key="1">
    <source>
        <dbReference type="EMBL" id="KAJ9580524.1"/>
    </source>
</evidence>
<protein>
    <submittedName>
        <fullName evidence="1">Uncharacterized protein</fullName>
    </submittedName>
</protein>
<dbReference type="Proteomes" id="UP001233999">
    <property type="component" value="Unassembled WGS sequence"/>
</dbReference>
<sequence>LCMPFNHIRRASMAILERYTLSKSKEFQNLAKNPGIVALTPIINPVTFILSSCQLLQFERIQHVLNVACSTDLTR</sequence>
<accession>A0AAD7ZH16</accession>
<organism evidence="1 2">
    <name type="scientific">Diploptera punctata</name>
    <name type="common">Pacific beetle cockroach</name>
    <dbReference type="NCBI Taxonomy" id="6984"/>
    <lineage>
        <taxon>Eukaryota</taxon>
        <taxon>Metazoa</taxon>
        <taxon>Ecdysozoa</taxon>
        <taxon>Arthropoda</taxon>
        <taxon>Hexapoda</taxon>
        <taxon>Insecta</taxon>
        <taxon>Pterygota</taxon>
        <taxon>Neoptera</taxon>
        <taxon>Polyneoptera</taxon>
        <taxon>Dictyoptera</taxon>
        <taxon>Blattodea</taxon>
        <taxon>Blaberoidea</taxon>
        <taxon>Blaberidae</taxon>
        <taxon>Diplopterinae</taxon>
        <taxon>Diploptera</taxon>
    </lineage>
</organism>
<evidence type="ECO:0000313" key="2">
    <source>
        <dbReference type="Proteomes" id="UP001233999"/>
    </source>
</evidence>
<dbReference type="AlphaFoldDB" id="A0AAD7ZH16"/>
<reference evidence="1" key="2">
    <citation type="submission" date="2023-05" db="EMBL/GenBank/DDBJ databases">
        <authorList>
            <person name="Fouks B."/>
        </authorList>
    </citation>
    <scope>NUCLEOTIDE SEQUENCE</scope>
    <source>
        <strain evidence="1">Stay&amp;Tobe</strain>
        <tissue evidence="1">Testes</tissue>
    </source>
</reference>
<comment type="caution">
    <text evidence="1">The sequence shown here is derived from an EMBL/GenBank/DDBJ whole genome shotgun (WGS) entry which is preliminary data.</text>
</comment>
<name>A0AAD7ZH16_DIPPU</name>
<gene>
    <name evidence="1" type="ORF">L9F63_024290</name>
</gene>
<proteinExistence type="predicted"/>
<reference evidence="1" key="1">
    <citation type="journal article" date="2023" name="IScience">
        <title>Live-bearing cockroach genome reveals convergent evolutionary mechanisms linked to viviparity in insects and beyond.</title>
        <authorList>
            <person name="Fouks B."/>
            <person name="Harrison M.C."/>
            <person name="Mikhailova A.A."/>
            <person name="Marchal E."/>
            <person name="English S."/>
            <person name="Carruthers M."/>
            <person name="Jennings E.C."/>
            <person name="Chiamaka E.L."/>
            <person name="Frigard R.A."/>
            <person name="Pippel M."/>
            <person name="Attardo G.M."/>
            <person name="Benoit J.B."/>
            <person name="Bornberg-Bauer E."/>
            <person name="Tobe S.S."/>
        </authorList>
    </citation>
    <scope>NUCLEOTIDE SEQUENCE</scope>
    <source>
        <strain evidence="1">Stay&amp;Tobe</strain>
    </source>
</reference>
<dbReference type="EMBL" id="JASPKZ010008287">
    <property type="protein sequence ID" value="KAJ9580524.1"/>
    <property type="molecule type" value="Genomic_DNA"/>
</dbReference>
<keyword evidence="2" id="KW-1185">Reference proteome</keyword>
<feature type="non-terminal residue" evidence="1">
    <location>
        <position position="75"/>
    </location>
</feature>